<organism evidence="2 3">
    <name type="scientific">Nocardiopsis sinuspersici</name>
    <dbReference type="NCBI Taxonomy" id="501010"/>
    <lineage>
        <taxon>Bacteria</taxon>
        <taxon>Bacillati</taxon>
        <taxon>Actinomycetota</taxon>
        <taxon>Actinomycetes</taxon>
        <taxon>Streptosporangiales</taxon>
        <taxon>Nocardiopsidaceae</taxon>
        <taxon>Nocardiopsis</taxon>
    </lineage>
</organism>
<dbReference type="Proteomes" id="UP000189004">
    <property type="component" value="Unassembled WGS sequence"/>
</dbReference>
<feature type="transmembrane region" description="Helical" evidence="1">
    <location>
        <begin position="67"/>
        <end position="85"/>
    </location>
</feature>
<dbReference type="OrthoDB" id="7851372at2"/>
<evidence type="ECO:0000313" key="3">
    <source>
        <dbReference type="Proteomes" id="UP000189004"/>
    </source>
</evidence>
<reference evidence="3" key="1">
    <citation type="submission" date="2016-08" db="EMBL/GenBank/DDBJ databases">
        <authorList>
            <person name="Tokovenko B."/>
            <person name="Kalinowski J."/>
        </authorList>
    </citation>
    <scope>NUCLEOTIDE SEQUENCE [LARGE SCALE GENOMIC DNA]</scope>
    <source>
        <strain evidence="3">UTMC102</strain>
    </source>
</reference>
<evidence type="ECO:0008006" key="4">
    <source>
        <dbReference type="Google" id="ProtNLM"/>
    </source>
</evidence>
<keyword evidence="1" id="KW-0812">Transmembrane</keyword>
<feature type="transmembrane region" description="Helical" evidence="1">
    <location>
        <begin position="12"/>
        <end position="30"/>
    </location>
</feature>
<accession>A0A1V3C7P1</accession>
<dbReference type="AlphaFoldDB" id="A0A1V3C7P1"/>
<sequence length="314" mass="33098">MPRSDVPSSSRARWLLAGLVLAAFAALLALRIHHWGGLDQTALFYVGLPATIALLVVFTVRARSAVGIAMAGTTVGLALAGPLLGEGLVCLLVAAPLIYGVVALVAWVATLVLGGGDRSQHALLSVPLLFVLALEGVAGTSLLPRAGTGEGHTVVSAPAENVAAALAAPPEYGAPDALFLRAVPFPRPVSAVGEGLEVGDTRLVRFTPRRTLRSGAEPTPRHMELRIVESEIRGDGGRVVFEVVEDTAFANWMDMRRAEAVWRAEDAGTRLTWSIDYERTYEPSWYFGPIQSYATGLAAEYLAATFGSAALGDS</sequence>
<keyword evidence="1" id="KW-0472">Membrane</keyword>
<dbReference type="STRING" id="501010.NOSIN_25550"/>
<gene>
    <name evidence="2" type="ORF">NOSIN_25550</name>
</gene>
<name>A0A1V3C7P1_9ACTN</name>
<evidence type="ECO:0000313" key="2">
    <source>
        <dbReference type="EMBL" id="OOC56784.1"/>
    </source>
</evidence>
<dbReference type="EMBL" id="MCOK01000001">
    <property type="protein sequence ID" value="OOC56784.1"/>
    <property type="molecule type" value="Genomic_DNA"/>
</dbReference>
<proteinExistence type="predicted"/>
<comment type="caution">
    <text evidence="2">The sequence shown here is derived from an EMBL/GenBank/DDBJ whole genome shotgun (WGS) entry which is preliminary data.</text>
</comment>
<feature type="transmembrane region" description="Helical" evidence="1">
    <location>
        <begin position="91"/>
        <end position="115"/>
    </location>
</feature>
<dbReference type="RefSeq" id="WP_077693224.1">
    <property type="nucleotide sequence ID" value="NZ_MCOK01000001.1"/>
</dbReference>
<keyword evidence="1" id="KW-1133">Transmembrane helix</keyword>
<feature type="transmembrane region" description="Helical" evidence="1">
    <location>
        <begin position="42"/>
        <end position="60"/>
    </location>
</feature>
<evidence type="ECO:0000256" key="1">
    <source>
        <dbReference type="SAM" id="Phobius"/>
    </source>
</evidence>
<dbReference type="SUPFAM" id="SSF55961">
    <property type="entry name" value="Bet v1-like"/>
    <property type="match status" value="1"/>
</dbReference>
<feature type="transmembrane region" description="Helical" evidence="1">
    <location>
        <begin position="122"/>
        <end position="143"/>
    </location>
</feature>
<keyword evidence="3" id="KW-1185">Reference proteome</keyword>
<protein>
    <recommendedName>
        <fullName evidence="4">Polyketide cyclase</fullName>
    </recommendedName>
</protein>